<dbReference type="Gene3D" id="3.20.20.80">
    <property type="entry name" value="Glycosidases"/>
    <property type="match status" value="1"/>
</dbReference>
<dbReference type="EMBL" id="RDSM01000001">
    <property type="protein sequence ID" value="RXH58823.1"/>
    <property type="molecule type" value="Genomic_DNA"/>
</dbReference>
<comment type="caution">
    <text evidence="2">The sequence shown here is derived from an EMBL/GenBank/DDBJ whole genome shotgun (WGS) entry which is preliminary data.</text>
</comment>
<dbReference type="Proteomes" id="UP000289437">
    <property type="component" value="Unassembled WGS sequence"/>
</dbReference>
<accession>A0A4Q0T546</accession>
<feature type="domain" description="Rv2525c-like glycoside hydrolase-like" evidence="1">
    <location>
        <begin position="124"/>
        <end position="228"/>
    </location>
</feature>
<dbReference type="InterPro" id="IPR015020">
    <property type="entry name" value="Rv2525c-like_Glyco_Hydro-like"/>
</dbReference>
<evidence type="ECO:0000259" key="1">
    <source>
        <dbReference type="Pfam" id="PF08924"/>
    </source>
</evidence>
<proteinExistence type="predicted"/>
<dbReference type="SUPFAM" id="SSF51445">
    <property type="entry name" value="(Trans)glycosidases"/>
    <property type="match status" value="1"/>
</dbReference>
<name>A0A4Q0T546_9BACT</name>
<keyword evidence="3" id="KW-1185">Reference proteome</keyword>
<organism evidence="2 3">
    <name type="scientific">Granulicella sibirica</name>
    <dbReference type="NCBI Taxonomy" id="2479048"/>
    <lineage>
        <taxon>Bacteria</taxon>
        <taxon>Pseudomonadati</taxon>
        <taxon>Acidobacteriota</taxon>
        <taxon>Terriglobia</taxon>
        <taxon>Terriglobales</taxon>
        <taxon>Acidobacteriaceae</taxon>
        <taxon>Granulicella</taxon>
    </lineage>
</organism>
<evidence type="ECO:0000313" key="3">
    <source>
        <dbReference type="Proteomes" id="UP000289437"/>
    </source>
</evidence>
<reference evidence="2 3" key="1">
    <citation type="submission" date="2018-11" db="EMBL/GenBank/DDBJ databases">
        <authorList>
            <person name="Mardanov A.V."/>
            <person name="Ravin N.V."/>
            <person name="Dedysh S.N."/>
        </authorList>
    </citation>
    <scope>NUCLEOTIDE SEQUENCE [LARGE SCALE GENOMIC DNA]</scope>
    <source>
        <strain evidence="2 3">AF10</strain>
    </source>
</reference>
<gene>
    <name evidence="2" type="ORF">GRAN_2133</name>
</gene>
<protein>
    <recommendedName>
        <fullName evidence="1">Rv2525c-like glycoside hydrolase-like domain-containing protein</fullName>
    </recommendedName>
</protein>
<dbReference type="InterPro" id="IPR017853">
    <property type="entry name" value="GH"/>
</dbReference>
<sequence length="304" mass="32001">MCGPEADEMRVLICGMLMLAGLSRVGSCGGRKEAAPEPKAVAAAQDTVAATRDIVGFDRNDYPGDDAMAGLKKQFAYTGYWLTPPPGETANGWHGKRAVLRGQGYGFLVLANGRLDKEIKASKLSPAELGKQDAAKAVAAAKTEGFPAATIIFLDQEEGGRLLEEQAGYLFGWTEAVATTGFRPGVYGSGQPLPDGPGATITTIQDIREHVAKNHLHTIAIWAYQDACAPKGPSPGCTVQPPSRNASGTPDVTVWQYAQSPRRPDLTQSCTATYETDGNCYAPGVPGLMLDMNVAGSTDPSAGR</sequence>
<reference evidence="3" key="2">
    <citation type="submission" date="2019-02" db="EMBL/GenBank/DDBJ databases">
        <title>Granulicella sibirica sp. nov., a psychrotolerant acidobacterium isolated from an organic soil layer in forested tundra, West Siberia.</title>
        <authorList>
            <person name="Oshkin I.Y."/>
            <person name="Kulichevskaya I.S."/>
            <person name="Rijpstra W.I.C."/>
            <person name="Sinninghe Damste J.S."/>
            <person name="Rakitin A.L."/>
            <person name="Ravin N.V."/>
            <person name="Dedysh S.N."/>
        </authorList>
    </citation>
    <scope>NUCLEOTIDE SEQUENCE [LARGE SCALE GENOMIC DNA]</scope>
    <source>
        <strain evidence="3">AF10</strain>
    </source>
</reference>
<dbReference type="Pfam" id="PF08924">
    <property type="entry name" value="Rv2525c_GlyHyd-like"/>
    <property type="match status" value="1"/>
</dbReference>
<dbReference type="AlphaFoldDB" id="A0A4Q0T546"/>
<evidence type="ECO:0000313" key="2">
    <source>
        <dbReference type="EMBL" id="RXH58823.1"/>
    </source>
</evidence>